<evidence type="ECO:0000313" key="1">
    <source>
        <dbReference type="EMBL" id="CDW82641.1"/>
    </source>
</evidence>
<dbReference type="Proteomes" id="UP000039865">
    <property type="component" value="Unassembled WGS sequence"/>
</dbReference>
<accession>A0A078AL87</accession>
<name>A0A078AL87_STYLE</name>
<reference evidence="1 2" key="1">
    <citation type="submission" date="2014-06" db="EMBL/GenBank/DDBJ databases">
        <authorList>
            <person name="Swart Estienne"/>
        </authorList>
    </citation>
    <scope>NUCLEOTIDE SEQUENCE [LARGE SCALE GENOMIC DNA]</scope>
    <source>
        <strain evidence="1 2">130c</strain>
    </source>
</reference>
<dbReference type="EMBL" id="CCKQ01011100">
    <property type="protein sequence ID" value="CDW82641.1"/>
    <property type="molecule type" value="Genomic_DNA"/>
</dbReference>
<protein>
    <submittedName>
        <fullName evidence="1">Uncharacterized protein</fullName>
    </submittedName>
</protein>
<sequence>MSNKKEIESLMFDKNYREITMRKKYIYQTIPCLIASTIKIKQVLAQEKLVTRIVFVLIDTNVDYTIIIDGKFRRMKDIDIEIIAKKKDQVHSKEHSDFIAVMRQFQIPFASIVMRRDTTSYISSKVTLSEKKQT</sequence>
<keyword evidence="2" id="KW-1185">Reference proteome</keyword>
<proteinExistence type="predicted"/>
<dbReference type="AlphaFoldDB" id="A0A078AL87"/>
<dbReference type="InParanoid" id="A0A078AL87"/>
<gene>
    <name evidence="1" type="primary">Contig19356.g20521</name>
    <name evidence="1" type="ORF">STYLEM_11674</name>
</gene>
<organism evidence="1 2">
    <name type="scientific">Stylonychia lemnae</name>
    <name type="common">Ciliate</name>
    <dbReference type="NCBI Taxonomy" id="5949"/>
    <lineage>
        <taxon>Eukaryota</taxon>
        <taxon>Sar</taxon>
        <taxon>Alveolata</taxon>
        <taxon>Ciliophora</taxon>
        <taxon>Intramacronucleata</taxon>
        <taxon>Spirotrichea</taxon>
        <taxon>Stichotrichia</taxon>
        <taxon>Sporadotrichida</taxon>
        <taxon>Oxytrichidae</taxon>
        <taxon>Stylonychinae</taxon>
        <taxon>Stylonychia</taxon>
    </lineage>
</organism>
<evidence type="ECO:0000313" key="2">
    <source>
        <dbReference type="Proteomes" id="UP000039865"/>
    </source>
</evidence>